<organism evidence="2 3">
    <name type="scientific">Porphyromonas gulae</name>
    <dbReference type="NCBI Taxonomy" id="111105"/>
    <lineage>
        <taxon>Bacteria</taxon>
        <taxon>Pseudomonadati</taxon>
        <taxon>Bacteroidota</taxon>
        <taxon>Bacteroidia</taxon>
        <taxon>Bacteroidales</taxon>
        <taxon>Porphyromonadaceae</taxon>
        <taxon>Porphyromonas</taxon>
    </lineage>
</organism>
<dbReference type="EMBL" id="JRAI01000005">
    <property type="protein sequence ID" value="KGN87985.1"/>
    <property type="molecule type" value="Genomic_DNA"/>
</dbReference>
<feature type="compositionally biased region" description="Low complexity" evidence="1">
    <location>
        <begin position="34"/>
        <end position="43"/>
    </location>
</feature>
<accession>A0A0A2FD84</accession>
<gene>
    <name evidence="2" type="ORF">HR08_00925</name>
</gene>
<proteinExistence type="predicted"/>
<dbReference type="AlphaFoldDB" id="A0A0A2FD84"/>
<feature type="region of interest" description="Disordered" evidence="1">
    <location>
        <begin position="1"/>
        <end position="46"/>
    </location>
</feature>
<evidence type="ECO:0000256" key="1">
    <source>
        <dbReference type="SAM" id="MobiDB-lite"/>
    </source>
</evidence>
<dbReference type="RefSeq" id="WP_152570206.1">
    <property type="nucleotide sequence ID" value="NZ_JRAI01000005.1"/>
</dbReference>
<evidence type="ECO:0000313" key="3">
    <source>
        <dbReference type="Proteomes" id="UP000030130"/>
    </source>
</evidence>
<dbReference type="Proteomes" id="UP000030130">
    <property type="component" value="Unassembled WGS sequence"/>
</dbReference>
<comment type="caution">
    <text evidence="2">The sequence shown here is derived from an EMBL/GenBank/DDBJ whole genome shotgun (WGS) entry which is preliminary data.</text>
</comment>
<name>A0A0A2FD84_9PORP</name>
<protein>
    <submittedName>
        <fullName evidence="2">Uncharacterized protein</fullName>
    </submittedName>
</protein>
<sequence length="118" mass="13066">MMEEKKKRGRPPKGSEKGTRGGAREGSGKKKGSVKTGGRVVGSPTIEKNEQRIFIREFLARKRPDFEEAFDALDPPSKCSIYTSLVKYVVPVAKEQEEINSQSKLSDALQRLAGLKQS</sequence>
<feature type="compositionally biased region" description="Basic and acidic residues" evidence="1">
    <location>
        <begin position="13"/>
        <end position="28"/>
    </location>
</feature>
<reference evidence="2 3" key="1">
    <citation type="submission" date="2014-08" db="EMBL/GenBank/DDBJ databases">
        <title>Porphyromonas gulae strain:COT-052_OH1451 Genome sequencing.</title>
        <authorList>
            <person name="Wallis C."/>
            <person name="Deusch O."/>
            <person name="O'Flynn C."/>
            <person name="Davis I."/>
            <person name="Jospin G."/>
            <person name="Darling A.E."/>
            <person name="Coil D.A."/>
            <person name="Alexiev A."/>
            <person name="Horsfall A."/>
            <person name="Kirkwood N."/>
            <person name="Harris S."/>
            <person name="Eisen J.A."/>
        </authorList>
    </citation>
    <scope>NUCLEOTIDE SEQUENCE [LARGE SCALE GENOMIC DNA]</scope>
    <source>
        <strain evidence="3">COT-052 OH1451</strain>
    </source>
</reference>
<evidence type="ECO:0000313" key="2">
    <source>
        <dbReference type="EMBL" id="KGN87985.1"/>
    </source>
</evidence>